<evidence type="ECO:0000256" key="1">
    <source>
        <dbReference type="SAM" id="MobiDB-lite"/>
    </source>
</evidence>
<gene>
    <name evidence="3" type="ORF">B0H63DRAFT_455147</name>
</gene>
<accession>A0AAE0N338</accession>
<evidence type="ECO:0000256" key="2">
    <source>
        <dbReference type="SAM" id="Phobius"/>
    </source>
</evidence>
<evidence type="ECO:0000313" key="4">
    <source>
        <dbReference type="Proteomes" id="UP001285441"/>
    </source>
</evidence>
<keyword evidence="2" id="KW-1133">Transmembrane helix</keyword>
<organism evidence="3 4">
    <name type="scientific">Podospora didyma</name>
    <dbReference type="NCBI Taxonomy" id="330526"/>
    <lineage>
        <taxon>Eukaryota</taxon>
        <taxon>Fungi</taxon>
        <taxon>Dikarya</taxon>
        <taxon>Ascomycota</taxon>
        <taxon>Pezizomycotina</taxon>
        <taxon>Sordariomycetes</taxon>
        <taxon>Sordariomycetidae</taxon>
        <taxon>Sordariales</taxon>
        <taxon>Podosporaceae</taxon>
        <taxon>Podospora</taxon>
    </lineage>
</organism>
<proteinExistence type="predicted"/>
<feature type="compositionally biased region" description="Pro residues" evidence="1">
    <location>
        <begin position="180"/>
        <end position="192"/>
    </location>
</feature>
<name>A0AAE0N338_9PEZI</name>
<feature type="region of interest" description="Disordered" evidence="1">
    <location>
        <begin position="169"/>
        <end position="213"/>
    </location>
</feature>
<dbReference type="EMBL" id="JAULSW010000010">
    <property type="protein sequence ID" value="KAK3368368.1"/>
    <property type="molecule type" value="Genomic_DNA"/>
</dbReference>
<evidence type="ECO:0000313" key="3">
    <source>
        <dbReference type="EMBL" id="KAK3368368.1"/>
    </source>
</evidence>
<reference evidence="3" key="1">
    <citation type="journal article" date="2023" name="Mol. Phylogenet. Evol.">
        <title>Genome-scale phylogeny and comparative genomics of the fungal order Sordariales.</title>
        <authorList>
            <person name="Hensen N."/>
            <person name="Bonometti L."/>
            <person name="Westerberg I."/>
            <person name="Brannstrom I.O."/>
            <person name="Guillou S."/>
            <person name="Cros-Aarteil S."/>
            <person name="Calhoun S."/>
            <person name="Haridas S."/>
            <person name="Kuo A."/>
            <person name="Mondo S."/>
            <person name="Pangilinan J."/>
            <person name="Riley R."/>
            <person name="LaButti K."/>
            <person name="Andreopoulos B."/>
            <person name="Lipzen A."/>
            <person name="Chen C."/>
            <person name="Yan M."/>
            <person name="Daum C."/>
            <person name="Ng V."/>
            <person name="Clum A."/>
            <person name="Steindorff A."/>
            <person name="Ohm R.A."/>
            <person name="Martin F."/>
            <person name="Silar P."/>
            <person name="Natvig D.O."/>
            <person name="Lalanne C."/>
            <person name="Gautier V."/>
            <person name="Ament-Velasquez S.L."/>
            <person name="Kruys A."/>
            <person name="Hutchinson M.I."/>
            <person name="Powell A.J."/>
            <person name="Barry K."/>
            <person name="Miller A.N."/>
            <person name="Grigoriev I.V."/>
            <person name="Debuchy R."/>
            <person name="Gladieux P."/>
            <person name="Hiltunen Thoren M."/>
            <person name="Johannesson H."/>
        </authorList>
    </citation>
    <scope>NUCLEOTIDE SEQUENCE</scope>
    <source>
        <strain evidence="3">CBS 232.78</strain>
    </source>
</reference>
<dbReference type="Proteomes" id="UP001285441">
    <property type="component" value="Unassembled WGS sequence"/>
</dbReference>
<keyword evidence="2" id="KW-0812">Transmembrane</keyword>
<keyword evidence="4" id="KW-1185">Reference proteome</keyword>
<keyword evidence="2" id="KW-0472">Membrane</keyword>
<protein>
    <recommendedName>
        <fullName evidence="5">Mid2 domain-containing protein</fullName>
    </recommendedName>
</protein>
<feature type="transmembrane region" description="Helical" evidence="2">
    <location>
        <begin position="115"/>
        <end position="138"/>
    </location>
</feature>
<evidence type="ECO:0008006" key="5">
    <source>
        <dbReference type="Google" id="ProtNLM"/>
    </source>
</evidence>
<reference evidence="3" key="2">
    <citation type="submission" date="2023-06" db="EMBL/GenBank/DDBJ databases">
        <authorList>
            <consortium name="Lawrence Berkeley National Laboratory"/>
            <person name="Haridas S."/>
            <person name="Hensen N."/>
            <person name="Bonometti L."/>
            <person name="Westerberg I."/>
            <person name="Brannstrom I.O."/>
            <person name="Guillou S."/>
            <person name="Cros-Aarteil S."/>
            <person name="Calhoun S."/>
            <person name="Kuo A."/>
            <person name="Mondo S."/>
            <person name="Pangilinan J."/>
            <person name="Riley R."/>
            <person name="LaButti K."/>
            <person name="Andreopoulos B."/>
            <person name="Lipzen A."/>
            <person name="Chen C."/>
            <person name="Yanf M."/>
            <person name="Daum C."/>
            <person name="Ng V."/>
            <person name="Clum A."/>
            <person name="Steindorff A."/>
            <person name="Ohm R."/>
            <person name="Martin F."/>
            <person name="Silar P."/>
            <person name="Natvig D."/>
            <person name="Lalanne C."/>
            <person name="Gautier V."/>
            <person name="Ament-velasquez S.L."/>
            <person name="Kruys A."/>
            <person name="Hutchinson M.I."/>
            <person name="Powell A.J."/>
            <person name="Barry K."/>
            <person name="Miller A.N."/>
            <person name="Grigoriev I.V."/>
            <person name="Debuchy R."/>
            <person name="Gladieux P."/>
            <person name="Thoren M.H."/>
            <person name="Johannesson H."/>
        </authorList>
    </citation>
    <scope>NUCLEOTIDE SEQUENCE</scope>
    <source>
        <strain evidence="3">CBS 232.78</strain>
    </source>
</reference>
<sequence length="213" mass="23538">MAEPHGRSWAVENEKAARTQNVLLHLDAGTPGRTMRPTTKVNSMAIIKTYLHIEVREPRVITQTITRPTTTYTALVTLGDGFNEPTPTAIPPPPNGASSTVVAISTSPGLSSEQIGAIVGSVVGFVVLLFCICCCLSIRRRRIQAMAMSYPSETEIEVVIDDQYRPVDPWDRQPRRGPIVVPPAPRYPPTPRHTPYTVHHTRSPQIKGVRRYP</sequence>
<comment type="caution">
    <text evidence="3">The sequence shown here is derived from an EMBL/GenBank/DDBJ whole genome shotgun (WGS) entry which is preliminary data.</text>
</comment>
<dbReference type="AlphaFoldDB" id="A0AAE0N338"/>